<dbReference type="AlphaFoldDB" id="A8A9H1"/>
<dbReference type="Proteomes" id="UP000000262">
    <property type="component" value="Chromosome"/>
</dbReference>
<dbReference type="InterPro" id="IPR014746">
    <property type="entry name" value="Gln_synth/guanido_kin_cat_dom"/>
</dbReference>
<gene>
    <name evidence="1" type="ordered locus">Igni_0390</name>
</gene>
<dbReference type="HOGENOM" id="CLU_775250_0_0_2"/>
<name>A8A9H1_IGNH4</name>
<keyword evidence="2" id="KW-1185">Reference proteome</keyword>
<reference evidence="1 2" key="1">
    <citation type="journal article" date="2008" name="Genome Biol.">
        <title>A genomic analysis of the archaeal system Ignicoccus hospitalis-Nanoarchaeum equitans.</title>
        <authorList>
            <person name="Podar M."/>
            <person name="Anderson I."/>
            <person name="Makarova K.S."/>
            <person name="Elkins J.G."/>
            <person name="Ivanova N."/>
            <person name="Wall M.A."/>
            <person name="Lykidis A."/>
            <person name="Mavromatis K."/>
            <person name="Sun H."/>
            <person name="Hudson M.E."/>
            <person name="Chen W."/>
            <person name="Deciu C."/>
            <person name="Hutchison D."/>
            <person name="Eads J.R."/>
            <person name="Anderson A."/>
            <person name="Fernandes F."/>
            <person name="Szeto E."/>
            <person name="Lapidus A."/>
            <person name="Kyrpides N.C."/>
            <person name="Saier M.H.Jr."/>
            <person name="Richardson P.M."/>
            <person name="Rachel R."/>
            <person name="Huber H."/>
            <person name="Eisen J.A."/>
            <person name="Koonin E.V."/>
            <person name="Keller M."/>
            <person name="Stetter K.O."/>
        </authorList>
    </citation>
    <scope>NUCLEOTIDE SEQUENCE [LARGE SCALE GENOMIC DNA]</scope>
    <source>
        <strain evidence="2">KIN4/I / DSM 18386 / JCM 14125</strain>
    </source>
</reference>
<dbReference type="OrthoDB" id="383632at2157"/>
<proteinExistence type="predicted"/>
<accession>A8A9H1</accession>
<organism evidence="1 2">
    <name type="scientific">Ignicoccus hospitalis (strain KIN4/I / DSM 18386 / JCM 14125)</name>
    <dbReference type="NCBI Taxonomy" id="453591"/>
    <lineage>
        <taxon>Archaea</taxon>
        <taxon>Thermoproteota</taxon>
        <taxon>Thermoprotei</taxon>
        <taxon>Desulfurococcales</taxon>
        <taxon>Desulfurococcaceae</taxon>
        <taxon>Ignicoccus</taxon>
    </lineage>
</organism>
<evidence type="ECO:0000313" key="1">
    <source>
        <dbReference type="EMBL" id="ABU81573.1"/>
    </source>
</evidence>
<protein>
    <submittedName>
        <fullName evidence="1">Uncharacterized protein</fullName>
    </submittedName>
</protein>
<dbReference type="Gene3D" id="3.30.590.20">
    <property type="match status" value="1"/>
</dbReference>
<evidence type="ECO:0000313" key="2">
    <source>
        <dbReference type="Proteomes" id="UP000000262"/>
    </source>
</evidence>
<dbReference type="EMBL" id="CP000816">
    <property type="protein sequence ID" value="ABU81573.1"/>
    <property type="molecule type" value="Genomic_DNA"/>
</dbReference>
<dbReference type="GeneID" id="5562751"/>
<dbReference type="GO" id="GO:0003824">
    <property type="term" value="F:catalytic activity"/>
    <property type="evidence" value="ECO:0007669"/>
    <property type="project" value="InterPro"/>
</dbReference>
<dbReference type="RefSeq" id="WP_011998425.1">
    <property type="nucleotide sequence ID" value="NC_009776.1"/>
</dbReference>
<dbReference type="KEGG" id="iho:Igni_0390"/>
<sequence>MVGLELEALAVEPEPMDRERWLKLLGEVDGEELKDPCTGQVIGKRTNEFVVKTDTTSAIIEISVEPGPKAISKAFQALELLGVRPYARAYYPPPGRRWYLKNATPRGHYRLLHWYGYSHWEIATMASSQVWLDVSKEELPRVLDAINKASPWLLKKYSNSPFAGWKEYRVRAWQLFSERSWASAPYPWAPKPFSGWADVLEDLTSGAPQEAEPCLDLSLNAWEELAEAFAKGKVLARRADMGLAYATPQGVLKGMQRWTFRPAIARWRPKPSPRPEALKGALEGNPKPFLDSLEKVMVEVRLLPYLPQERLEEAVEDLLKLARAEPPEVGWAELREAYVRAAMGKRLPEWASWPEGV</sequence>
<dbReference type="SUPFAM" id="SSF55931">
    <property type="entry name" value="Glutamine synthetase/guanido kinase"/>
    <property type="match status" value="1"/>
</dbReference>